<evidence type="ECO:0000256" key="7">
    <source>
        <dbReference type="SAM" id="Phobius"/>
    </source>
</evidence>
<comment type="caution">
    <text evidence="9">The sequence shown here is derived from an EMBL/GenBank/DDBJ whole genome shotgun (WGS) entry which is preliminary data.</text>
</comment>
<evidence type="ECO:0000256" key="4">
    <source>
        <dbReference type="ARBA" id="ARBA00022989"/>
    </source>
</evidence>
<dbReference type="InterPro" id="IPR038900">
    <property type="entry name" value="TMC"/>
</dbReference>
<feature type="transmembrane region" description="Helical" evidence="7">
    <location>
        <begin position="672"/>
        <end position="693"/>
    </location>
</feature>
<comment type="similarity">
    <text evidence="2">Belongs to the TMC family.</text>
</comment>
<keyword evidence="4 7" id="KW-1133">Transmembrane helix</keyword>
<keyword evidence="3 7" id="KW-0812">Transmembrane</keyword>
<feature type="transmembrane region" description="Helical" evidence="7">
    <location>
        <begin position="355"/>
        <end position="379"/>
    </location>
</feature>
<dbReference type="GO" id="GO:0008381">
    <property type="term" value="F:mechanosensitive monoatomic ion channel activity"/>
    <property type="evidence" value="ECO:0007669"/>
    <property type="project" value="TreeGrafter"/>
</dbReference>
<feature type="compositionally biased region" description="Basic and acidic residues" evidence="6">
    <location>
        <begin position="10"/>
        <end position="22"/>
    </location>
</feature>
<keyword evidence="5 7" id="KW-0472">Membrane</keyword>
<name>A0AAU9VRN1_9CNID</name>
<dbReference type="PANTHER" id="PTHR23302">
    <property type="entry name" value="TRANSMEMBRANE CHANNEL-RELATED"/>
    <property type="match status" value="1"/>
</dbReference>
<feature type="compositionally biased region" description="Polar residues" evidence="6">
    <location>
        <begin position="867"/>
        <end position="893"/>
    </location>
</feature>
<protein>
    <recommendedName>
        <fullName evidence="8">TMC domain-containing protein</fullName>
    </recommendedName>
</protein>
<feature type="domain" description="TMC" evidence="8">
    <location>
        <begin position="494"/>
        <end position="610"/>
    </location>
</feature>
<proteinExistence type="inferred from homology"/>
<feature type="transmembrane region" description="Helical" evidence="7">
    <location>
        <begin position="612"/>
        <end position="634"/>
    </location>
</feature>
<feature type="transmembrane region" description="Helical" evidence="7">
    <location>
        <begin position="267"/>
        <end position="288"/>
    </location>
</feature>
<evidence type="ECO:0000256" key="1">
    <source>
        <dbReference type="ARBA" id="ARBA00004141"/>
    </source>
</evidence>
<organism evidence="9 10">
    <name type="scientific">Pocillopora meandrina</name>
    <dbReference type="NCBI Taxonomy" id="46732"/>
    <lineage>
        <taxon>Eukaryota</taxon>
        <taxon>Metazoa</taxon>
        <taxon>Cnidaria</taxon>
        <taxon>Anthozoa</taxon>
        <taxon>Hexacorallia</taxon>
        <taxon>Scleractinia</taxon>
        <taxon>Astrocoeniina</taxon>
        <taxon>Pocilloporidae</taxon>
        <taxon>Pocillopora</taxon>
    </lineage>
</organism>
<dbReference type="Pfam" id="PF07810">
    <property type="entry name" value="TMC"/>
    <property type="match status" value="1"/>
</dbReference>
<gene>
    <name evidence="9" type="ORF">PMEA_00010316</name>
</gene>
<dbReference type="GO" id="GO:0005886">
    <property type="term" value="C:plasma membrane"/>
    <property type="evidence" value="ECO:0007669"/>
    <property type="project" value="InterPro"/>
</dbReference>
<feature type="transmembrane region" description="Helical" evidence="7">
    <location>
        <begin position="566"/>
        <end position="591"/>
    </location>
</feature>
<evidence type="ECO:0000313" key="9">
    <source>
        <dbReference type="EMBL" id="CAH3033822.1"/>
    </source>
</evidence>
<comment type="subcellular location">
    <subcellularLocation>
        <location evidence="1">Membrane</location>
        <topology evidence="1">Multi-pass membrane protein</topology>
    </subcellularLocation>
</comment>
<dbReference type="AlphaFoldDB" id="A0AAU9VRN1"/>
<dbReference type="PANTHER" id="PTHR23302:SF40">
    <property type="entry name" value="TRANSMEMBRANE CHANNEL-LIKE PROTEIN"/>
    <property type="match status" value="1"/>
</dbReference>
<evidence type="ECO:0000256" key="6">
    <source>
        <dbReference type="SAM" id="MobiDB-lite"/>
    </source>
</evidence>
<feature type="transmembrane region" description="Helical" evidence="7">
    <location>
        <begin position="431"/>
        <end position="454"/>
    </location>
</feature>
<evidence type="ECO:0000256" key="5">
    <source>
        <dbReference type="ARBA" id="ARBA00023136"/>
    </source>
</evidence>
<feature type="region of interest" description="Disordered" evidence="6">
    <location>
        <begin position="720"/>
        <end position="789"/>
    </location>
</feature>
<feature type="compositionally biased region" description="Basic residues" evidence="6">
    <location>
        <begin position="748"/>
        <end position="758"/>
    </location>
</feature>
<evidence type="ECO:0000259" key="8">
    <source>
        <dbReference type="Pfam" id="PF07810"/>
    </source>
</evidence>
<evidence type="ECO:0000256" key="2">
    <source>
        <dbReference type="ARBA" id="ARBA00006510"/>
    </source>
</evidence>
<evidence type="ECO:0000313" key="10">
    <source>
        <dbReference type="Proteomes" id="UP001159428"/>
    </source>
</evidence>
<feature type="region of interest" description="Disordered" evidence="6">
    <location>
        <begin position="853"/>
        <end position="897"/>
    </location>
</feature>
<reference evidence="9 10" key="1">
    <citation type="submission" date="2022-05" db="EMBL/GenBank/DDBJ databases">
        <authorList>
            <consortium name="Genoscope - CEA"/>
            <person name="William W."/>
        </authorList>
    </citation>
    <scope>NUCLEOTIDE SEQUENCE [LARGE SCALE GENOMIC DNA]</scope>
</reference>
<dbReference type="Proteomes" id="UP001159428">
    <property type="component" value="Unassembled WGS sequence"/>
</dbReference>
<sequence>MSTSGNRTSGEIKGKEDARLEMGEMNARNLLTNTPEENKEKKSPSRFNWLRKRSPNSTADENSKPTKNACEPSVSTSSESPNKTQTEEVFTDVFENIQLQLEVIKGVKEKPWTMDRKLQIIRNAKNYVEQHSGDLNRLQHLKESRIRLFRQVKRQFQNFIVFFIPWEKRIKNIQGHFGAGIGSFFLFLRSLAWINFILLTFITIFVIVPQLMSPSTALSIPESERHTAQRLTAVLDAKGYLEYSFLFYGYYGNENIQVGVVEYPLPVAYFAVFMVIYLFSIITVLRAITHEQSLVKSSGQNDQYPFGWRVFSAWDFLITERETAENKLASLTTAIKEQMVEAVEKGKTINKKTLIALRVCANVLVLGVLSASAYLIYLVVKRSDERDKEGRPPTVLEQYEISLAITGMNAVCPVFFKLISMMEQYHPRVALYWELTRIMFMYLGNMYVLVISLLNKINQSKVTALDVSSTSDVINSTVIPVTTVTKNTTDGSLCWETTVGQELFKLTIIDLVALVFSVLTGDLCVSLTVRFLNCFQGRLLDLEKILGYPEFKLAENVLQLINSQGLIWMGLVFSPGLIMLNILKLVIIMYLRSWAVMVTNVPPKRIFKASHRFYLVLLLVMLFLCMLAVGYAAVEIEPSKWCGPFRGKPNMYRVLTESIDNGPALLDTIVDYLSGPSVVIPVFILMSIAIYYYRSEANYLRRSNRELGLQLQYERAEDRKKTFKRASERYSNNSDDDKVPSLPSGQTRHSKTKSRNKSRQISVNGTNDIKEHEPPRTVAKKSSQMKQLRPREDMIPIVTYDGVMEETSTESVLNSTQDHRQVKVIIHRTSSSSSSTVSSVRSVDQRITIPKKKHLRSRDHVHERQRCQNNIENTESEIQNTEKNSSGSSVQESSHCEESIALQVTDEVKNNNQDCKTSQQTILEGGSLAAMFDS</sequence>
<dbReference type="InterPro" id="IPR012496">
    <property type="entry name" value="TMC_dom"/>
</dbReference>
<feature type="compositionally biased region" description="Polar residues" evidence="6">
    <location>
        <begin position="73"/>
        <end position="86"/>
    </location>
</feature>
<keyword evidence="10" id="KW-1185">Reference proteome</keyword>
<feature type="transmembrane region" description="Helical" evidence="7">
    <location>
        <begin position="191"/>
        <end position="212"/>
    </location>
</feature>
<accession>A0AAU9VRN1</accession>
<dbReference type="EMBL" id="CALNXJ010000002">
    <property type="protein sequence ID" value="CAH3033822.1"/>
    <property type="molecule type" value="Genomic_DNA"/>
</dbReference>
<evidence type="ECO:0000256" key="3">
    <source>
        <dbReference type="ARBA" id="ARBA00022692"/>
    </source>
</evidence>
<feature type="region of interest" description="Disordered" evidence="6">
    <location>
        <begin position="1"/>
        <end position="86"/>
    </location>
</feature>